<dbReference type="GO" id="GO:0005228">
    <property type="term" value="F:intracellular sodium-activated potassium channel activity"/>
    <property type="evidence" value="ECO:0007669"/>
    <property type="project" value="TreeGrafter"/>
</dbReference>
<keyword evidence="4 12" id="KW-0812">Transmembrane</keyword>
<gene>
    <name evidence="14" type="ORF">OSB1V03_LOCUS6608</name>
</gene>
<protein>
    <recommendedName>
        <fullName evidence="13">RCK N-terminal domain-containing protein</fullName>
    </recommendedName>
</protein>
<dbReference type="EMBL" id="CAJPIZ010003634">
    <property type="protein sequence ID" value="CAG2106605.1"/>
    <property type="molecule type" value="Genomic_DNA"/>
</dbReference>
<keyword evidence="5" id="KW-0631">Potassium channel</keyword>
<keyword evidence="8" id="KW-0406">Ion transport</keyword>
<dbReference type="PANTHER" id="PTHR10027:SF10">
    <property type="entry name" value="SLOWPOKE 2, ISOFORM D"/>
    <property type="match status" value="1"/>
</dbReference>
<dbReference type="PANTHER" id="PTHR10027">
    <property type="entry name" value="CALCIUM-ACTIVATED POTASSIUM CHANNEL ALPHA CHAIN"/>
    <property type="match status" value="1"/>
</dbReference>
<evidence type="ECO:0000256" key="5">
    <source>
        <dbReference type="ARBA" id="ARBA00022826"/>
    </source>
</evidence>
<dbReference type="InterPro" id="IPR003148">
    <property type="entry name" value="RCK_N"/>
</dbReference>
<evidence type="ECO:0000313" key="15">
    <source>
        <dbReference type="Proteomes" id="UP000759131"/>
    </source>
</evidence>
<evidence type="ECO:0000256" key="12">
    <source>
        <dbReference type="SAM" id="Phobius"/>
    </source>
</evidence>
<evidence type="ECO:0000256" key="3">
    <source>
        <dbReference type="ARBA" id="ARBA00022538"/>
    </source>
</evidence>
<dbReference type="GO" id="GO:0015271">
    <property type="term" value="F:outward rectifier potassium channel activity"/>
    <property type="evidence" value="ECO:0007669"/>
    <property type="project" value="TreeGrafter"/>
</dbReference>
<evidence type="ECO:0000256" key="8">
    <source>
        <dbReference type="ARBA" id="ARBA00023065"/>
    </source>
</evidence>
<keyword evidence="7 12" id="KW-1133">Transmembrane helix</keyword>
<dbReference type="Pfam" id="PF22614">
    <property type="entry name" value="Slo-like_RCK"/>
    <property type="match status" value="1"/>
</dbReference>
<dbReference type="InterPro" id="IPR047871">
    <property type="entry name" value="K_chnl_Slo-like"/>
</dbReference>
<evidence type="ECO:0000256" key="6">
    <source>
        <dbReference type="ARBA" id="ARBA00022958"/>
    </source>
</evidence>
<dbReference type="PROSITE" id="PS51201">
    <property type="entry name" value="RCK_N"/>
    <property type="match status" value="1"/>
</dbReference>
<evidence type="ECO:0000256" key="10">
    <source>
        <dbReference type="ARBA" id="ARBA00023303"/>
    </source>
</evidence>
<dbReference type="SUPFAM" id="SSF81324">
    <property type="entry name" value="Voltage-gated potassium channels"/>
    <property type="match status" value="1"/>
</dbReference>
<comment type="catalytic activity">
    <reaction evidence="11">
        <text>K(+)(in) = K(+)(out)</text>
        <dbReference type="Rhea" id="RHEA:29463"/>
        <dbReference type="ChEBI" id="CHEBI:29103"/>
    </reaction>
</comment>
<name>A0A7R9PZ45_9ACAR</name>
<proteinExistence type="predicted"/>
<feature type="transmembrane region" description="Helical" evidence="12">
    <location>
        <begin position="190"/>
        <end position="207"/>
    </location>
</feature>
<accession>A0A7R9PZ45</accession>
<dbReference type="InterPro" id="IPR003929">
    <property type="entry name" value="K_chnl_BK_asu"/>
</dbReference>
<dbReference type="FunFam" id="1.10.287.70:FF:000058">
    <property type="entry name" value="Potassium sodium-activated channel subfamily T member 2"/>
    <property type="match status" value="1"/>
</dbReference>
<dbReference type="AlphaFoldDB" id="A0A7R9PZ45"/>
<dbReference type="Pfam" id="PF03493">
    <property type="entry name" value="BK_channel_a"/>
    <property type="match status" value="1"/>
</dbReference>
<evidence type="ECO:0000256" key="4">
    <source>
        <dbReference type="ARBA" id="ARBA00022692"/>
    </source>
</evidence>
<dbReference type="Proteomes" id="UP000759131">
    <property type="component" value="Unassembled WGS sequence"/>
</dbReference>
<keyword evidence="2" id="KW-0813">Transport</keyword>
<keyword evidence="6" id="KW-0630">Potassium</keyword>
<evidence type="ECO:0000256" key="11">
    <source>
        <dbReference type="ARBA" id="ARBA00034430"/>
    </source>
</evidence>
<evidence type="ECO:0000259" key="13">
    <source>
        <dbReference type="PROSITE" id="PS51201"/>
    </source>
</evidence>
<comment type="subcellular location">
    <subcellularLocation>
        <location evidence="1">Membrane</location>
        <topology evidence="1">Multi-pass membrane protein</topology>
    </subcellularLocation>
</comment>
<evidence type="ECO:0000256" key="9">
    <source>
        <dbReference type="ARBA" id="ARBA00023136"/>
    </source>
</evidence>
<evidence type="ECO:0000256" key="7">
    <source>
        <dbReference type="ARBA" id="ARBA00022989"/>
    </source>
</evidence>
<feature type="transmembrane region" description="Helical" evidence="12">
    <location>
        <begin position="160"/>
        <end position="178"/>
    </location>
</feature>
<sequence length="225" mass="25824">MLWFADFYVVLLSPCELDTTMKMILQVPMWAQRVIYIQGSALKDTDLTRARMNAAEACFILAARNYIDRSAADEHTILRSWAVRDFAPNVPQYIQIFRPENKIHVAFAEHVVCEDEFKYALLANNCLCPGTSTLVTLLLHTSRGHVCGYQHFQRAGGRNVDLFESLYFVVVTFATVGYGDYKPDRWPSQLFMVIMICVALIVLPTQFEQLAYTWMEKQKLGGSYR</sequence>
<evidence type="ECO:0000313" key="14">
    <source>
        <dbReference type="EMBL" id="CAD7626175.1"/>
    </source>
</evidence>
<dbReference type="Gene3D" id="3.40.50.720">
    <property type="entry name" value="NAD(P)-binding Rossmann-like Domain"/>
    <property type="match status" value="1"/>
</dbReference>
<dbReference type="InterPro" id="IPR013099">
    <property type="entry name" value="K_chnl_dom"/>
</dbReference>
<dbReference type="GO" id="GO:0005886">
    <property type="term" value="C:plasma membrane"/>
    <property type="evidence" value="ECO:0007669"/>
    <property type="project" value="TreeGrafter"/>
</dbReference>
<dbReference type="OrthoDB" id="6507414at2759"/>
<reference evidence="14" key="1">
    <citation type="submission" date="2020-11" db="EMBL/GenBank/DDBJ databases">
        <authorList>
            <person name="Tran Van P."/>
        </authorList>
    </citation>
    <scope>NUCLEOTIDE SEQUENCE</scope>
</reference>
<evidence type="ECO:0000256" key="2">
    <source>
        <dbReference type="ARBA" id="ARBA00022448"/>
    </source>
</evidence>
<dbReference type="Gene3D" id="1.10.287.70">
    <property type="match status" value="1"/>
</dbReference>
<organism evidence="14">
    <name type="scientific">Medioppia subpectinata</name>
    <dbReference type="NCBI Taxonomy" id="1979941"/>
    <lineage>
        <taxon>Eukaryota</taxon>
        <taxon>Metazoa</taxon>
        <taxon>Ecdysozoa</taxon>
        <taxon>Arthropoda</taxon>
        <taxon>Chelicerata</taxon>
        <taxon>Arachnida</taxon>
        <taxon>Acari</taxon>
        <taxon>Acariformes</taxon>
        <taxon>Sarcoptiformes</taxon>
        <taxon>Oribatida</taxon>
        <taxon>Brachypylina</taxon>
        <taxon>Oppioidea</taxon>
        <taxon>Oppiidae</taxon>
        <taxon>Medioppia</taxon>
    </lineage>
</organism>
<dbReference type="Pfam" id="PF07885">
    <property type="entry name" value="Ion_trans_2"/>
    <property type="match status" value="1"/>
</dbReference>
<keyword evidence="9 12" id="KW-0472">Membrane</keyword>
<evidence type="ECO:0000256" key="1">
    <source>
        <dbReference type="ARBA" id="ARBA00004141"/>
    </source>
</evidence>
<dbReference type="EMBL" id="OC858209">
    <property type="protein sequence ID" value="CAD7626175.1"/>
    <property type="molecule type" value="Genomic_DNA"/>
</dbReference>
<feature type="domain" description="RCK N-terminal" evidence="13">
    <location>
        <begin position="1"/>
        <end position="112"/>
    </location>
</feature>
<keyword evidence="10" id="KW-0407">Ion channel</keyword>
<keyword evidence="15" id="KW-1185">Reference proteome</keyword>
<keyword evidence="3" id="KW-0633">Potassium transport</keyword>
<dbReference type="FunFam" id="3.40.50.720:FF:000011">
    <property type="entry name" value="Potassium channel subfamily T member 1"/>
    <property type="match status" value="1"/>
</dbReference>